<dbReference type="InterPro" id="IPR036508">
    <property type="entry name" value="Chitin-bd_dom_sf"/>
</dbReference>
<dbReference type="PANTHER" id="PTHR18929">
    <property type="entry name" value="PROTEIN DISULFIDE ISOMERASE"/>
    <property type="match status" value="1"/>
</dbReference>
<evidence type="ECO:0000313" key="6">
    <source>
        <dbReference type="WBParaSite" id="Gr19_v10_g11189.t1"/>
    </source>
</evidence>
<proteinExistence type="inferred from homology"/>
<evidence type="ECO:0000259" key="4">
    <source>
        <dbReference type="PROSITE" id="PS50940"/>
    </source>
</evidence>
<dbReference type="GO" id="GO:0006457">
    <property type="term" value="P:protein folding"/>
    <property type="evidence" value="ECO:0007669"/>
    <property type="project" value="TreeGrafter"/>
</dbReference>
<keyword evidence="5" id="KW-1185">Reference proteome</keyword>
<evidence type="ECO:0000256" key="1">
    <source>
        <dbReference type="ARBA" id="ARBA00006347"/>
    </source>
</evidence>
<dbReference type="PROSITE" id="PS50940">
    <property type="entry name" value="CHIT_BIND_II"/>
    <property type="match status" value="1"/>
</dbReference>
<dbReference type="AlphaFoldDB" id="A0A914GTT5"/>
<accession>A0A914GTT5</accession>
<dbReference type="WBParaSite" id="Gr19_v10_g11189.t1">
    <property type="protein sequence ID" value="Gr19_v10_g11189.t1"/>
    <property type="gene ID" value="Gr19_v10_g11189"/>
</dbReference>
<reference evidence="6" key="1">
    <citation type="submission" date="2022-11" db="UniProtKB">
        <authorList>
            <consortium name="WormBaseParasite"/>
        </authorList>
    </citation>
    <scope>IDENTIFICATION</scope>
</reference>
<dbReference type="Gene3D" id="3.40.30.10">
    <property type="entry name" value="Glutaredoxin"/>
    <property type="match status" value="1"/>
</dbReference>
<dbReference type="GO" id="GO:0034976">
    <property type="term" value="P:response to endoplasmic reticulum stress"/>
    <property type="evidence" value="ECO:0007669"/>
    <property type="project" value="TreeGrafter"/>
</dbReference>
<dbReference type="SUPFAM" id="SSF57625">
    <property type="entry name" value="Invertebrate chitin-binding proteins"/>
    <property type="match status" value="1"/>
</dbReference>
<evidence type="ECO:0000256" key="3">
    <source>
        <dbReference type="SAM" id="SignalP"/>
    </source>
</evidence>
<dbReference type="GO" id="GO:0005783">
    <property type="term" value="C:endoplasmic reticulum"/>
    <property type="evidence" value="ECO:0007669"/>
    <property type="project" value="TreeGrafter"/>
</dbReference>
<feature type="chain" id="PRO_5037135425" evidence="3">
    <location>
        <begin position="22"/>
        <end position="261"/>
    </location>
</feature>
<dbReference type="GO" id="GO:0008061">
    <property type="term" value="F:chitin binding"/>
    <property type="evidence" value="ECO:0007669"/>
    <property type="project" value="InterPro"/>
</dbReference>
<dbReference type="Proteomes" id="UP000887572">
    <property type="component" value="Unplaced"/>
</dbReference>
<evidence type="ECO:0000256" key="2">
    <source>
        <dbReference type="SAM" id="MobiDB-lite"/>
    </source>
</evidence>
<dbReference type="PANTHER" id="PTHR18929:SF240">
    <property type="entry name" value="PROTEIN DISULFIDE-ISOMERASE"/>
    <property type="match status" value="1"/>
</dbReference>
<keyword evidence="3" id="KW-0732">Signal</keyword>
<comment type="similarity">
    <text evidence="1">Belongs to the protein disulfide isomerase family.</text>
</comment>
<organism evidence="5 6">
    <name type="scientific">Globodera rostochiensis</name>
    <name type="common">Golden nematode worm</name>
    <name type="synonym">Heterodera rostochiensis</name>
    <dbReference type="NCBI Taxonomy" id="31243"/>
    <lineage>
        <taxon>Eukaryota</taxon>
        <taxon>Metazoa</taxon>
        <taxon>Ecdysozoa</taxon>
        <taxon>Nematoda</taxon>
        <taxon>Chromadorea</taxon>
        <taxon>Rhabditida</taxon>
        <taxon>Tylenchina</taxon>
        <taxon>Tylenchomorpha</taxon>
        <taxon>Tylenchoidea</taxon>
        <taxon>Heteroderidae</taxon>
        <taxon>Heteroderinae</taxon>
        <taxon>Globodera</taxon>
    </lineage>
</organism>
<sequence length="261" mass="29152">MARIVLGAFVGLLFHISVVRSSEQLPKIMEEENAMILKKLGREAEEESSIKLGKVDVAAHPELPSKFYSTLKLFKRRDAASRATEHSQPPYSVFLPPFQRPPIRHAEVVEVRDAAVHPELASNFEVRDYPTLKLFKNGKPTEYGSGRDAASSSASEEPSDKLQFHLAQPAKMVSHNVGGRHSAVLLSPRKSSVALPPNRFCLELPNGFYHHPSNCSRIIQCFGSNMFEYPPCQYGLVFNEHTGFCDYQRNVLGCTDAPQKD</sequence>
<dbReference type="Gene3D" id="2.170.140.10">
    <property type="entry name" value="Chitin binding domain"/>
    <property type="match status" value="1"/>
</dbReference>
<feature type="region of interest" description="Disordered" evidence="2">
    <location>
        <begin position="140"/>
        <end position="160"/>
    </location>
</feature>
<protein>
    <submittedName>
        <fullName evidence="6">Chitin-binding type-2 domain-containing protein</fullName>
    </submittedName>
</protein>
<evidence type="ECO:0000313" key="5">
    <source>
        <dbReference type="Proteomes" id="UP000887572"/>
    </source>
</evidence>
<name>A0A914GTT5_GLORO</name>
<feature type="domain" description="Chitin-binding type-2" evidence="4">
    <location>
        <begin position="198"/>
        <end position="256"/>
    </location>
</feature>
<dbReference type="GO" id="GO:0003756">
    <property type="term" value="F:protein disulfide isomerase activity"/>
    <property type="evidence" value="ECO:0007669"/>
    <property type="project" value="TreeGrafter"/>
</dbReference>
<dbReference type="SMART" id="SM00494">
    <property type="entry name" value="ChtBD2"/>
    <property type="match status" value="1"/>
</dbReference>
<dbReference type="InterPro" id="IPR002557">
    <property type="entry name" value="Chitin-bd_dom"/>
</dbReference>
<feature type="signal peptide" evidence="3">
    <location>
        <begin position="1"/>
        <end position="21"/>
    </location>
</feature>
<dbReference type="SUPFAM" id="SSF52833">
    <property type="entry name" value="Thioredoxin-like"/>
    <property type="match status" value="1"/>
</dbReference>
<dbReference type="InterPro" id="IPR036249">
    <property type="entry name" value="Thioredoxin-like_sf"/>
</dbReference>
<dbReference type="CDD" id="cd02961">
    <property type="entry name" value="PDI_a_family"/>
    <property type="match status" value="1"/>
</dbReference>
<dbReference type="Pfam" id="PF01607">
    <property type="entry name" value="CBM_14"/>
    <property type="match status" value="1"/>
</dbReference>
<dbReference type="GO" id="GO:0005576">
    <property type="term" value="C:extracellular region"/>
    <property type="evidence" value="ECO:0007669"/>
    <property type="project" value="InterPro"/>
</dbReference>